<dbReference type="Proteomes" id="UP001218218">
    <property type="component" value="Unassembled WGS sequence"/>
</dbReference>
<sequence length="208" mass="23030">MYASSSVKMKPFGLGTISQIVVSMDKLYGTSKPSTTSHQEVVELTRKHILFVSVPDLACLGMLGSWSVHAVAKNPSGVCQPAWGSENGLAEWDATVKETSMDSAREKWKRCGPKLHCHILSICGFRTGDEREPGLVIGPYTWQSSIRGPVASLVNGKSKVKYWEAAETKLESPDGDFPLRNLRDPWCWPLGRERGIRVPKLPMSKPEF</sequence>
<accession>A0AAD7EZL4</accession>
<evidence type="ECO:0000313" key="2">
    <source>
        <dbReference type="Proteomes" id="UP001218218"/>
    </source>
</evidence>
<gene>
    <name evidence="1" type="ORF">DFH08DRAFT_802328</name>
</gene>
<proteinExistence type="predicted"/>
<reference evidence="1" key="1">
    <citation type="submission" date="2023-03" db="EMBL/GenBank/DDBJ databases">
        <title>Massive genome expansion in bonnet fungi (Mycena s.s.) driven by repeated elements and novel gene families across ecological guilds.</title>
        <authorList>
            <consortium name="Lawrence Berkeley National Laboratory"/>
            <person name="Harder C.B."/>
            <person name="Miyauchi S."/>
            <person name="Viragh M."/>
            <person name="Kuo A."/>
            <person name="Thoen E."/>
            <person name="Andreopoulos B."/>
            <person name="Lu D."/>
            <person name="Skrede I."/>
            <person name="Drula E."/>
            <person name="Henrissat B."/>
            <person name="Morin E."/>
            <person name="Kohler A."/>
            <person name="Barry K."/>
            <person name="LaButti K."/>
            <person name="Morin E."/>
            <person name="Salamov A."/>
            <person name="Lipzen A."/>
            <person name="Mereny Z."/>
            <person name="Hegedus B."/>
            <person name="Baldrian P."/>
            <person name="Stursova M."/>
            <person name="Weitz H."/>
            <person name="Taylor A."/>
            <person name="Grigoriev I.V."/>
            <person name="Nagy L.G."/>
            <person name="Martin F."/>
            <person name="Kauserud H."/>
        </authorList>
    </citation>
    <scope>NUCLEOTIDE SEQUENCE</scope>
    <source>
        <strain evidence="1">CBHHK002</strain>
    </source>
</reference>
<protein>
    <submittedName>
        <fullName evidence="1">Uncharacterized protein</fullName>
    </submittedName>
</protein>
<dbReference type="EMBL" id="JARIHO010000007">
    <property type="protein sequence ID" value="KAJ7358509.1"/>
    <property type="molecule type" value="Genomic_DNA"/>
</dbReference>
<organism evidence="1 2">
    <name type="scientific">Mycena albidolilacea</name>
    <dbReference type="NCBI Taxonomy" id="1033008"/>
    <lineage>
        <taxon>Eukaryota</taxon>
        <taxon>Fungi</taxon>
        <taxon>Dikarya</taxon>
        <taxon>Basidiomycota</taxon>
        <taxon>Agaricomycotina</taxon>
        <taxon>Agaricomycetes</taxon>
        <taxon>Agaricomycetidae</taxon>
        <taxon>Agaricales</taxon>
        <taxon>Marasmiineae</taxon>
        <taxon>Mycenaceae</taxon>
        <taxon>Mycena</taxon>
    </lineage>
</organism>
<comment type="caution">
    <text evidence="1">The sequence shown here is derived from an EMBL/GenBank/DDBJ whole genome shotgun (WGS) entry which is preliminary data.</text>
</comment>
<evidence type="ECO:0000313" key="1">
    <source>
        <dbReference type="EMBL" id="KAJ7358509.1"/>
    </source>
</evidence>
<keyword evidence="2" id="KW-1185">Reference proteome</keyword>
<dbReference type="AlphaFoldDB" id="A0AAD7EZL4"/>
<name>A0AAD7EZL4_9AGAR</name>